<organism evidence="2 3">
    <name type="scientific">Coniochaeta ligniaria NRRL 30616</name>
    <dbReference type="NCBI Taxonomy" id="1408157"/>
    <lineage>
        <taxon>Eukaryota</taxon>
        <taxon>Fungi</taxon>
        <taxon>Dikarya</taxon>
        <taxon>Ascomycota</taxon>
        <taxon>Pezizomycotina</taxon>
        <taxon>Sordariomycetes</taxon>
        <taxon>Sordariomycetidae</taxon>
        <taxon>Coniochaetales</taxon>
        <taxon>Coniochaetaceae</taxon>
        <taxon>Coniochaeta</taxon>
    </lineage>
</organism>
<dbReference type="EMBL" id="KV875093">
    <property type="protein sequence ID" value="OIW35298.1"/>
    <property type="molecule type" value="Genomic_DNA"/>
</dbReference>
<accession>A0A1J7K4Z6</accession>
<evidence type="ECO:0000313" key="3">
    <source>
        <dbReference type="Proteomes" id="UP000182658"/>
    </source>
</evidence>
<proteinExistence type="predicted"/>
<dbReference type="OrthoDB" id="5121433at2759"/>
<dbReference type="Proteomes" id="UP000182658">
    <property type="component" value="Unassembled WGS sequence"/>
</dbReference>
<feature type="compositionally biased region" description="Low complexity" evidence="1">
    <location>
        <begin position="62"/>
        <end position="75"/>
    </location>
</feature>
<dbReference type="InParanoid" id="A0A1J7K4Z6"/>
<dbReference type="AlphaFoldDB" id="A0A1J7K4Z6"/>
<feature type="compositionally biased region" description="Polar residues" evidence="1">
    <location>
        <begin position="90"/>
        <end position="104"/>
    </location>
</feature>
<gene>
    <name evidence="2" type="ORF">CONLIGDRAFT_627353</name>
</gene>
<keyword evidence="3" id="KW-1185">Reference proteome</keyword>
<sequence>MDELMSDPAQPFGGSQDVDNSQKPAAWNTKKFREEYEIARSRLSDQKFDITQYADPLMPRRQSSTQSPATSQTFSPETEKRLQGLIAKIKSSTQTHGSRNSSEA</sequence>
<evidence type="ECO:0000313" key="2">
    <source>
        <dbReference type="EMBL" id="OIW35298.1"/>
    </source>
</evidence>
<feature type="region of interest" description="Disordered" evidence="1">
    <location>
        <begin position="41"/>
        <end position="104"/>
    </location>
</feature>
<protein>
    <submittedName>
        <fullName evidence="2">Uncharacterized protein</fullName>
    </submittedName>
</protein>
<name>A0A1J7K4Z6_9PEZI</name>
<feature type="region of interest" description="Disordered" evidence="1">
    <location>
        <begin position="1"/>
        <end position="29"/>
    </location>
</feature>
<evidence type="ECO:0000256" key="1">
    <source>
        <dbReference type="SAM" id="MobiDB-lite"/>
    </source>
</evidence>
<reference evidence="2 3" key="1">
    <citation type="submission" date="2016-10" db="EMBL/GenBank/DDBJ databases">
        <title>Draft genome sequence of Coniochaeta ligniaria NRRL30616, a lignocellulolytic fungus for bioabatement of inhibitors in plant biomass hydrolysates.</title>
        <authorList>
            <consortium name="DOE Joint Genome Institute"/>
            <person name="Jimenez D.J."/>
            <person name="Hector R.E."/>
            <person name="Riley R."/>
            <person name="Sun H."/>
            <person name="Grigoriev I.V."/>
            <person name="Van Elsas J.D."/>
            <person name="Nichols N.N."/>
        </authorList>
    </citation>
    <scope>NUCLEOTIDE SEQUENCE [LARGE SCALE GENOMIC DNA]</scope>
    <source>
        <strain evidence="2 3">NRRL 30616</strain>
    </source>
</reference>